<dbReference type="Gene3D" id="2.40.50.1020">
    <property type="entry name" value="LytTr DNA-binding domain"/>
    <property type="match status" value="1"/>
</dbReference>
<dbReference type="Proteomes" id="UP001523566">
    <property type="component" value="Unassembled WGS sequence"/>
</dbReference>
<dbReference type="InterPro" id="IPR011006">
    <property type="entry name" value="CheY-like_superfamily"/>
</dbReference>
<dbReference type="InterPro" id="IPR046947">
    <property type="entry name" value="LytR-like"/>
</dbReference>
<dbReference type="SUPFAM" id="SSF52172">
    <property type="entry name" value="CheY-like"/>
    <property type="match status" value="1"/>
</dbReference>
<dbReference type="EMBL" id="JAMZFW010000010">
    <property type="protein sequence ID" value="MCP1102425.1"/>
    <property type="molecule type" value="Genomic_DNA"/>
</dbReference>
<dbReference type="SMART" id="SM00850">
    <property type="entry name" value="LytTR"/>
    <property type="match status" value="1"/>
</dbReference>
<evidence type="ECO:0000313" key="2">
    <source>
        <dbReference type="EMBL" id="MCP1102425.1"/>
    </source>
</evidence>
<accession>A0ABT1E9B0</accession>
<protein>
    <submittedName>
        <fullName evidence="2">LytTR family DNA-binding domain-containing protein</fullName>
    </submittedName>
</protein>
<dbReference type="PROSITE" id="PS50930">
    <property type="entry name" value="HTH_LYTTR"/>
    <property type="match status" value="1"/>
</dbReference>
<dbReference type="RefSeq" id="WP_262066210.1">
    <property type="nucleotide sequence ID" value="NZ_JAMXOD010000010.1"/>
</dbReference>
<dbReference type="PANTHER" id="PTHR37299">
    <property type="entry name" value="TRANSCRIPTIONAL REGULATOR-RELATED"/>
    <property type="match status" value="1"/>
</dbReference>
<dbReference type="PANTHER" id="PTHR37299:SF1">
    <property type="entry name" value="STAGE 0 SPORULATION PROTEIN A HOMOLOG"/>
    <property type="match status" value="1"/>
</dbReference>
<evidence type="ECO:0000259" key="1">
    <source>
        <dbReference type="PROSITE" id="PS50930"/>
    </source>
</evidence>
<reference evidence="2 3" key="1">
    <citation type="journal article" date="2022" name="Genome Biol. Evol.">
        <title>Host diet, physiology and behaviors set the stage for Lachnospiraceae cladogenesis.</title>
        <authorList>
            <person name="Vera-Ponce De Leon A."/>
            <person name="Schneider M."/>
            <person name="Jahnes B.C."/>
            <person name="Sadowski V."/>
            <person name="Camuy-Velez L.A."/>
            <person name="Duan J."/>
            <person name="Sabree Z.L."/>
        </authorList>
    </citation>
    <scope>NUCLEOTIDE SEQUENCE [LARGE SCALE GENOMIC DNA]</scope>
    <source>
        <strain evidence="2 3">PAL113</strain>
    </source>
</reference>
<evidence type="ECO:0000313" key="3">
    <source>
        <dbReference type="Proteomes" id="UP001523566"/>
    </source>
</evidence>
<name>A0ABT1E9B0_9FIRM</name>
<dbReference type="InterPro" id="IPR007492">
    <property type="entry name" value="LytTR_DNA-bd_dom"/>
</dbReference>
<keyword evidence="2" id="KW-0238">DNA-binding</keyword>
<proteinExistence type="predicted"/>
<comment type="caution">
    <text evidence="2">The sequence shown here is derived from an EMBL/GenBank/DDBJ whole genome shotgun (WGS) entry which is preliminary data.</text>
</comment>
<dbReference type="Gene3D" id="3.40.50.2300">
    <property type="match status" value="1"/>
</dbReference>
<feature type="domain" description="HTH LytTR-type" evidence="1">
    <location>
        <begin position="136"/>
        <end position="239"/>
    </location>
</feature>
<gene>
    <name evidence="2" type="ORF">NK125_08375</name>
</gene>
<organism evidence="2 3">
    <name type="scientific">Aequitasia blattaphilus</name>
    <dbReference type="NCBI Taxonomy" id="2949332"/>
    <lineage>
        <taxon>Bacteria</taxon>
        <taxon>Bacillati</taxon>
        <taxon>Bacillota</taxon>
        <taxon>Clostridia</taxon>
        <taxon>Lachnospirales</taxon>
        <taxon>Lachnospiraceae</taxon>
        <taxon>Aequitasia</taxon>
    </lineage>
</organism>
<keyword evidence="3" id="KW-1185">Reference proteome</keyword>
<dbReference type="Pfam" id="PF04397">
    <property type="entry name" value="LytTR"/>
    <property type="match status" value="1"/>
</dbReference>
<sequence length="262" mass="30322">MKIKIAICEADVEALSTLEKWVKESMRTWELETSLRTYCYEEIFLTDIKERVFCPDILFLGIYLSHVSGIAVAEELRELGYEGRIIFFTVSEEHYPEAFDVHAYHYLLKNKTSQTAFEKVLRRCVEEILEDEMEYLILTRAGEVRKIPLESILYIEATNRILTVHYKSSEGERSFEYYASLGKVENLLLGHGFIRCHRSFLVALRAIEVVYRQDLKLRNGTQIPLGRSHFKEIKEEINSFKSPMKFPLGYEELAPAGGSDGG</sequence>
<dbReference type="GO" id="GO:0003677">
    <property type="term" value="F:DNA binding"/>
    <property type="evidence" value="ECO:0007669"/>
    <property type="project" value="UniProtKB-KW"/>
</dbReference>